<comment type="similarity">
    <text evidence="1 7">Belongs to the RecO family.</text>
</comment>
<evidence type="ECO:0000256" key="6">
    <source>
        <dbReference type="ARBA" id="ARBA00033409"/>
    </source>
</evidence>
<dbReference type="Gene3D" id="2.40.50.140">
    <property type="entry name" value="Nucleic acid-binding proteins"/>
    <property type="match status" value="1"/>
</dbReference>
<evidence type="ECO:0000313" key="10">
    <source>
        <dbReference type="Proteomes" id="UP000231450"/>
    </source>
</evidence>
<sequence length="196" mass="22521">MVYKVQGIILRGKDVGGYDRLFWIYTKERGKILVKAKSVRKKESKLNGLLEIFNYGHFLIAQGKNIDTITNVWLYVSWPKIRKNLSAIWVAYYFCELADRLINAPEVDLGTWRLLTGSFVKLEQGEKNTGKLSRFFEYKLLEFLGYQPEVNIKINSYGNFSLTPSQLARVELISKKSIKNLLDGVPVSARFLSIGM</sequence>
<dbReference type="Pfam" id="PF02565">
    <property type="entry name" value="RecO_C"/>
    <property type="match status" value="1"/>
</dbReference>
<keyword evidence="3 7" id="KW-0227">DNA damage</keyword>
<keyword evidence="4 7" id="KW-0233">DNA recombination</keyword>
<dbReference type="GO" id="GO:0006302">
    <property type="term" value="P:double-strand break repair"/>
    <property type="evidence" value="ECO:0007669"/>
    <property type="project" value="TreeGrafter"/>
</dbReference>
<evidence type="ECO:0000256" key="3">
    <source>
        <dbReference type="ARBA" id="ARBA00022763"/>
    </source>
</evidence>
<evidence type="ECO:0000259" key="8">
    <source>
        <dbReference type="Pfam" id="PF11967"/>
    </source>
</evidence>
<dbReference type="InterPro" id="IPR037278">
    <property type="entry name" value="ARFGAP/RecO"/>
</dbReference>
<dbReference type="InterPro" id="IPR022572">
    <property type="entry name" value="DNA_rep/recomb_RecO_N"/>
</dbReference>
<comment type="function">
    <text evidence="7">Involved in DNA repair and RecF pathway recombination.</text>
</comment>
<comment type="caution">
    <text evidence="9">The sequence shown here is derived from an EMBL/GenBank/DDBJ whole genome shotgun (WGS) entry which is preliminary data.</text>
</comment>
<evidence type="ECO:0000256" key="1">
    <source>
        <dbReference type="ARBA" id="ARBA00007452"/>
    </source>
</evidence>
<evidence type="ECO:0000256" key="2">
    <source>
        <dbReference type="ARBA" id="ARBA00021310"/>
    </source>
</evidence>
<accession>A0A2M8KD98</accession>
<evidence type="ECO:0000256" key="4">
    <source>
        <dbReference type="ARBA" id="ARBA00023172"/>
    </source>
</evidence>
<proteinExistence type="inferred from homology"/>
<dbReference type="Proteomes" id="UP000231450">
    <property type="component" value="Unassembled WGS sequence"/>
</dbReference>
<dbReference type="SUPFAM" id="SSF50249">
    <property type="entry name" value="Nucleic acid-binding proteins"/>
    <property type="match status" value="1"/>
</dbReference>
<dbReference type="NCBIfam" id="TIGR00613">
    <property type="entry name" value="reco"/>
    <property type="match status" value="1"/>
</dbReference>
<keyword evidence="5 7" id="KW-0234">DNA repair</keyword>
<dbReference type="PANTHER" id="PTHR33991">
    <property type="entry name" value="DNA REPAIR PROTEIN RECO"/>
    <property type="match status" value="1"/>
</dbReference>
<dbReference type="SUPFAM" id="SSF57863">
    <property type="entry name" value="ArfGap/RecO-like zinc finger"/>
    <property type="match status" value="1"/>
</dbReference>
<name>A0A2M8KD98_9BACT</name>
<feature type="domain" description="DNA replication/recombination mediator RecO N-terminal" evidence="8">
    <location>
        <begin position="1"/>
        <end position="72"/>
    </location>
</feature>
<evidence type="ECO:0000313" key="9">
    <source>
        <dbReference type="EMBL" id="PJE57885.1"/>
    </source>
</evidence>
<evidence type="ECO:0000256" key="7">
    <source>
        <dbReference type="HAMAP-Rule" id="MF_00201"/>
    </source>
</evidence>
<dbReference type="PANTHER" id="PTHR33991:SF1">
    <property type="entry name" value="DNA REPAIR PROTEIN RECO"/>
    <property type="match status" value="1"/>
</dbReference>
<dbReference type="InterPro" id="IPR003717">
    <property type="entry name" value="RecO"/>
</dbReference>
<dbReference type="InterPro" id="IPR042242">
    <property type="entry name" value="RecO_C"/>
</dbReference>
<gene>
    <name evidence="7 9" type="primary">recO</name>
    <name evidence="9" type="ORF">COU81_03775</name>
</gene>
<dbReference type="Pfam" id="PF11967">
    <property type="entry name" value="RecO_N"/>
    <property type="match status" value="1"/>
</dbReference>
<dbReference type="HAMAP" id="MF_00201">
    <property type="entry name" value="RecO"/>
    <property type="match status" value="1"/>
</dbReference>
<protein>
    <recommendedName>
        <fullName evidence="2 7">DNA repair protein RecO</fullName>
    </recommendedName>
    <alternativeName>
        <fullName evidence="6 7">Recombination protein O</fullName>
    </alternativeName>
</protein>
<reference evidence="10" key="1">
    <citation type="submission" date="2017-09" db="EMBL/GenBank/DDBJ databases">
        <title>Depth-based differentiation of microbial function through sediment-hosted aquifers and enrichment of novel symbionts in the deep terrestrial subsurface.</title>
        <authorList>
            <person name="Probst A.J."/>
            <person name="Ladd B."/>
            <person name="Jarett J.K."/>
            <person name="Geller-Mcgrath D.E."/>
            <person name="Sieber C.M.K."/>
            <person name="Emerson J.B."/>
            <person name="Anantharaman K."/>
            <person name="Thomas B.C."/>
            <person name="Malmstrom R."/>
            <person name="Stieglmeier M."/>
            <person name="Klingl A."/>
            <person name="Woyke T."/>
            <person name="Ryan C.M."/>
            <person name="Banfield J.F."/>
        </authorList>
    </citation>
    <scope>NUCLEOTIDE SEQUENCE [LARGE SCALE GENOMIC DNA]</scope>
</reference>
<dbReference type="InterPro" id="IPR012340">
    <property type="entry name" value="NA-bd_OB-fold"/>
</dbReference>
<evidence type="ECO:0000256" key="5">
    <source>
        <dbReference type="ARBA" id="ARBA00023204"/>
    </source>
</evidence>
<dbReference type="GO" id="GO:0043590">
    <property type="term" value="C:bacterial nucleoid"/>
    <property type="evidence" value="ECO:0007669"/>
    <property type="project" value="TreeGrafter"/>
</dbReference>
<dbReference type="GO" id="GO:0006310">
    <property type="term" value="P:DNA recombination"/>
    <property type="evidence" value="ECO:0007669"/>
    <property type="project" value="UniProtKB-UniRule"/>
</dbReference>
<dbReference type="Gene3D" id="1.20.1440.120">
    <property type="entry name" value="Recombination protein O, C-terminal domain"/>
    <property type="match status" value="1"/>
</dbReference>
<dbReference type="EMBL" id="PFDW01000074">
    <property type="protein sequence ID" value="PJE57885.1"/>
    <property type="molecule type" value="Genomic_DNA"/>
</dbReference>
<dbReference type="AlphaFoldDB" id="A0A2M8KD98"/>
<organism evidence="9 10">
    <name type="scientific">Candidatus Portnoybacteria bacterium CG10_big_fil_rev_8_21_14_0_10_36_7</name>
    <dbReference type="NCBI Taxonomy" id="1974812"/>
    <lineage>
        <taxon>Bacteria</taxon>
        <taxon>Candidatus Portnoyibacteriota</taxon>
    </lineage>
</organism>